<dbReference type="PaxDb" id="547559-Nmag_1765"/>
<evidence type="ECO:0000259" key="4">
    <source>
        <dbReference type="Pfam" id="PF24036"/>
    </source>
</evidence>
<sequence>MDGRGLRALICGLVVVGCALAVVWSVPVAVVATAADAGTAPHSAQAEDQFGVQDAGQGQYLLQEGDNGVGNGDEDDDEDENDEEIPAPEAAGHLDNATDVHISISLHENGTATFTVDYRFEDAESAEWQQLRDDVEENPDGYVAYELDDWETIRAAGENETGREMAISNGSVTTDTSSTPQELGHVTFSFQWSSFAYVELNQLEAGDALVDFTLVEGRTLHVFPPEDYIISDVDPASDDPPEESVRWNGGETEFMDDQPWIVMIENGESTTEPVEPEESPAMPWLIVGIALGVLAAAGAGGWWYKRRTRASAPAAGSESATNTGDESLAPPAEPPQAAGVGSSDTAAPDSDADVDSGSPGTAGPDSPASNGPPPELLSNEERVLRLLKEHGGRIKQQQVVSELEWTEAKTSQVVGGLREDDAIDVFRIGRENVLALPDDEDDE</sequence>
<reference evidence="5 6" key="2">
    <citation type="journal article" date="2012" name="BMC Genomics">
        <title>A comparative genomics perspective on the genetic content of the alkaliphilic haloarchaeon Natrialba magadii ATCC 43099T.</title>
        <authorList>
            <person name="Siddaramappa S."/>
            <person name="Challacombe J.F."/>
            <person name="Decastro R.E."/>
            <person name="Pfeiffer F."/>
            <person name="Sastre D.E."/>
            <person name="Gimenez M.I."/>
            <person name="Paggi R.A."/>
            <person name="Detter J.C."/>
            <person name="Davenport K.W."/>
            <person name="Goodwin L.A."/>
            <person name="Kyrpides N."/>
            <person name="Tapia R."/>
            <person name="Pitluck S."/>
            <person name="Lucas S."/>
            <person name="Woyke T."/>
            <person name="Maupin-Furlow J.A."/>
        </authorList>
    </citation>
    <scope>NUCLEOTIDE SEQUENCE [LARGE SCALE GENOMIC DNA]</scope>
    <source>
        <strain evidence="6">ATCC 43099 / DSM 3394 / CCM 3739 / CIP 104546 / IAM 13178 / JCM 8861 / NBRC 102185 / NCIMB 2190 / MS3</strain>
    </source>
</reference>
<dbReference type="KEGG" id="nmg:Nmag_1765"/>
<dbReference type="Pfam" id="PF24036">
    <property type="entry name" value="DUF7345"/>
    <property type="match status" value="1"/>
</dbReference>
<feature type="transmembrane region" description="Helical" evidence="2">
    <location>
        <begin position="281"/>
        <end position="304"/>
    </location>
</feature>
<feature type="region of interest" description="Disordered" evidence="1">
    <location>
        <begin position="312"/>
        <end position="378"/>
    </location>
</feature>
<evidence type="ECO:0000313" key="6">
    <source>
        <dbReference type="Proteomes" id="UP000001879"/>
    </source>
</evidence>
<keyword evidence="2" id="KW-1133">Transmembrane helix</keyword>
<evidence type="ECO:0000256" key="2">
    <source>
        <dbReference type="SAM" id="Phobius"/>
    </source>
</evidence>
<dbReference type="GeneID" id="8824605"/>
<feature type="region of interest" description="Disordered" evidence="1">
    <location>
        <begin position="62"/>
        <end position="94"/>
    </location>
</feature>
<dbReference type="HOGENOM" id="CLU_048695_0_0_2"/>
<dbReference type="InterPro" id="IPR055769">
    <property type="entry name" value="DUF7345"/>
</dbReference>
<proteinExistence type="predicted"/>
<evidence type="ECO:0000256" key="1">
    <source>
        <dbReference type="SAM" id="MobiDB-lite"/>
    </source>
</evidence>
<keyword evidence="2" id="KW-0472">Membrane</keyword>
<dbReference type="Pfam" id="PF24034">
    <property type="entry name" value="DUF7343"/>
    <property type="match status" value="1"/>
</dbReference>
<keyword evidence="2" id="KW-0812">Transmembrane</keyword>
<gene>
    <name evidence="5" type="ordered locus">Nmag_1765</name>
</gene>
<name>D3SUT1_NATMM</name>
<dbReference type="RefSeq" id="WP_012996569.1">
    <property type="nucleotide sequence ID" value="NC_013922.1"/>
</dbReference>
<dbReference type="PROSITE" id="PS51257">
    <property type="entry name" value="PROKAR_LIPOPROTEIN"/>
    <property type="match status" value="1"/>
</dbReference>
<evidence type="ECO:0008006" key="7">
    <source>
        <dbReference type="Google" id="ProtNLM"/>
    </source>
</evidence>
<feature type="region of interest" description="Disordered" evidence="1">
    <location>
        <begin position="231"/>
        <end position="250"/>
    </location>
</feature>
<reference evidence="6" key="1">
    <citation type="submission" date="2010-02" db="EMBL/GenBank/DDBJ databases">
        <title>Complete sequence of chromosome of Natrialba magadii ATCC 43099.</title>
        <authorList>
            <consortium name="US DOE Joint Genome Institute"/>
            <person name="Lucas S."/>
            <person name="Copeland A."/>
            <person name="Lapidus A."/>
            <person name="Cheng J.-F."/>
            <person name="Bruce D."/>
            <person name="Goodwin L."/>
            <person name="Pitluck S."/>
            <person name="Davenport K."/>
            <person name="Saunders E."/>
            <person name="Detter J.C."/>
            <person name="Han C."/>
            <person name="Tapia R."/>
            <person name="Land M."/>
            <person name="Hauser L."/>
            <person name="Kyrpides N."/>
            <person name="Mikhailova N."/>
            <person name="De Castro R.E."/>
            <person name="Maupin-Furlow J.A."/>
            <person name="Woyke T."/>
        </authorList>
    </citation>
    <scope>NUCLEOTIDE SEQUENCE [LARGE SCALE GENOMIC DNA]</scope>
    <source>
        <strain evidence="6">ATCC 43099 / DSM 3394 / CCM 3739 / CIP 104546 / IAM 13178 / JCM 8861 / NBRC 102185 / NCIMB 2190 / MS3</strain>
    </source>
</reference>
<keyword evidence="6" id="KW-1185">Reference proteome</keyword>
<dbReference type="OrthoDB" id="27885at2157"/>
<dbReference type="Proteomes" id="UP000001879">
    <property type="component" value="Chromosome"/>
</dbReference>
<dbReference type="AlphaFoldDB" id="D3SUT1"/>
<accession>D3SUT1</accession>
<dbReference type="eggNOG" id="arCOG00381">
    <property type="taxonomic scope" value="Archaea"/>
</dbReference>
<evidence type="ECO:0000313" key="5">
    <source>
        <dbReference type="EMBL" id="ADD05339.1"/>
    </source>
</evidence>
<dbReference type="EMBL" id="CP001932">
    <property type="protein sequence ID" value="ADD05339.1"/>
    <property type="molecule type" value="Genomic_DNA"/>
</dbReference>
<feature type="domain" description="DUF7345" evidence="4">
    <location>
        <begin position="104"/>
        <end position="228"/>
    </location>
</feature>
<dbReference type="InterPro" id="IPR055767">
    <property type="entry name" value="DUF7343"/>
</dbReference>
<feature type="compositionally biased region" description="Acidic residues" evidence="1">
    <location>
        <begin position="72"/>
        <end position="86"/>
    </location>
</feature>
<dbReference type="STRING" id="547559.Nmag_1765"/>
<protein>
    <recommendedName>
        <fullName evidence="7">Transmembrane glycoprotein / HTH domain protein</fullName>
    </recommendedName>
</protein>
<organism evidence="5 6">
    <name type="scientific">Natrialba magadii (strain ATCC 43099 / DSM 3394 / CCM 3739 / CIP 104546 / IAM 13178 / JCM 8861 / NBRC 102185 / NCIMB 2190 / MS3)</name>
    <name type="common">Natronobacterium magadii</name>
    <dbReference type="NCBI Taxonomy" id="547559"/>
    <lineage>
        <taxon>Archaea</taxon>
        <taxon>Methanobacteriati</taxon>
        <taxon>Methanobacteriota</taxon>
        <taxon>Stenosarchaea group</taxon>
        <taxon>Halobacteria</taxon>
        <taxon>Halobacteriales</taxon>
        <taxon>Natrialbaceae</taxon>
        <taxon>Natrialba</taxon>
    </lineage>
</organism>
<feature type="compositionally biased region" description="Low complexity" evidence="1">
    <location>
        <begin position="341"/>
        <end position="359"/>
    </location>
</feature>
<feature type="domain" description="DUF7343" evidence="3">
    <location>
        <begin position="376"/>
        <end position="437"/>
    </location>
</feature>
<evidence type="ECO:0000259" key="3">
    <source>
        <dbReference type="Pfam" id="PF24034"/>
    </source>
</evidence>